<evidence type="ECO:0000313" key="3">
    <source>
        <dbReference type="EMBL" id="OEL11395.1"/>
    </source>
</evidence>
<dbReference type="InterPro" id="IPR027783">
    <property type="entry name" value="Bacterial_PH-related"/>
</dbReference>
<dbReference type="KEGG" id="cnr:EB819_04580"/>
<keyword evidence="1" id="KW-0472">Membrane</keyword>
<dbReference type="RefSeq" id="WP_069798439.1">
    <property type="nucleotide sequence ID" value="NZ_CP034157.1"/>
</dbReference>
<evidence type="ECO:0000313" key="4">
    <source>
        <dbReference type="Proteomes" id="UP000095601"/>
    </source>
</evidence>
<protein>
    <recommendedName>
        <fullName evidence="2">Bacterial Pleckstrin homology domain-containing protein</fullName>
    </recommendedName>
</protein>
<keyword evidence="1" id="KW-0812">Transmembrane</keyword>
<keyword evidence="1" id="KW-1133">Transmembrane helix</keyword>
<dbReference type="AlphaFoldDB" id="A0A1E5UFC8"/>
<feature type="transmembrane region" description="Helical" evidence="1">
    <location>
        <begin position="12"/>
        <end position="32"/>
    </location>
</feature>
<dbReference type="STRING" id="237258.SAMN04489756_101154"/>
<name>A0A1E5UFC8_9FLAO</name>
<dbReference type="EMBL" id="MKGI01000043">
    <property type="protein sequence ID" value="OEL11395.1"/>
    <property type="molecule type" value="Genomic_DNA"/>
</dbReference>
<dbReference type="Proteomes" id="UP000095601">
    <property type="component" value="Unassembled WGS sequence"/>
</dbReference>
<dbReference type="Pfam" id="PF10882">
    <property type="entry name" value="bPH_5"/>
    <property type="match status" value="1"/>
</dbReference>
<keyword evidence="4" id="KW-1185">Reference proteome</keyword>
<reference evidence="3 4" key="1">
    <citation type="submission" date="2016-09" db="EMBL/GenBank/DDBJ databases">
        <authorList>
            <person name="Capua I."/>
            <person name="De Benedictis P."/>
            <person name="Joannis T."/>
            <person name="Lombin L.H."/>
            <person name="Cattoli G."/>
        </authorList>
    </citation>
    <scope>NUCLEOTIDE SEQUENCE [LARGE SCALE GENOMIC DNA]</scope>
    <source>
        <strain evidence="3 4">NRS-1</strain>
    </source>
</reference>
<comment type="caution">
    <text evidence="3">The sequence shown here is derived from an EMBL/GenBank/DDBJ whole genome shotgun (WGS) entry which is preliminary data.</text>
</comment>
<accession>A0A1E5UFC8</accession>
<evidence type="ECO:0000256" key="1">
    <source>
        <dbReference type="SAM" id="Phobius"/>
    </source>
</evidence>
<gene>
    <name evidence="3" type="ORF">BHF72_2265</name>
</gene>
<evidence type="ECO:0000259" key="2">
    <source>
        <dbReference type="Pfam" id="PF10882"/>
    </source>
</evidence>
<feature type="transmembrane region" description="Helical" evidence="1">
    <location>
        <begin position="38"/>
        <end position="59"/>
    </location>
</feature>
<organism evidence="3 4">
    <name type="scientific">Cloacibacterium normanense</name>
    <dbReference type="NCBI Taxonomy" id="237258"/>
    <lineage>
        <taxon>Bacteria</taxon>
        <taxon>Pseudomonadati</taxon>
        <taxon>Bacteroidota</taxon>
        <taxon>Flavobacteriia</taxon>
        <taxon>Flavobacteriales</taxon>
        <taxon>Weeksellaceae</taxon>
    </lineage>
</organism>
<sequence>MKEFANAKMDKWTLFYTILYIFFSIGMVVFMFETEESKFPIILVGSILSGAFIFTYFMIPKISLSENAIHVKNAFVNFKISIQDISYVEKVEKLGLNIRTFGAGGVFGYFGYFNGNDVWYVTNIYKKVKITMKSGKIYMFSPENTEDFIQQITNLKSKI</sequence>
<proteinExistence type="predicted"/>
<dbReference type="OrthoDB" id="1262787at2"/>
<feature type="domain" description="Bacterial Pleckstrin homology" evidence="2">
    <location>
        <begin position="61"/>
        <end position="153"/>
    </location>
</feature>